<dbReference type="GO" id="GO:0050482">
    <property type="term" value="P:arachidonate secretion"/>
    <property type="evidence" value="ECO:0007669"/>
    <property type="project" value="InterPro"/>
</dbReference>
<evidence type="ECO:0000313" key="3">
    <source>
        <dbReference type="EMBL" id="SEK23367.1"/>
    </source>
</evidence>
<reference evidence="4" key="1">
    <citation type="submission" date="2016-10" db="EMBL/GenBank/DDBJ databases">
        <authorList>
            <person name="Varghese N."/>
            <person name="Submissions S."/>
        </authorList>
    </citation>
    <scope>NUCLEOTIDE SEQUENCE [LARGE SCALE GENOMIC DNA]</scope>
    <source>
        <strain evidence="4">DSM 44675</strain>
    </source>
</reference>
<feature type="transmembrane region" description="Helical" evidence="1">
    <location>
        <begin position="176"/>
        <end position="196"/>
    </location>
</feature>
<feature type="chain" id="PRO_5038391020" description="Phospholipase A2" evidence="2">
    <location>
        <begin position="24"/>
        <end position="216"/>
    </location>
</feature>
<organism evidence="3 4">
    <name type="scientific">Rhodococcus maanshanensis</name>
    <dbReference type="NCBI Taxonomy" id="183556"/>
    <lineage>
        <taxon>Bacteria</taxon>
        <taxon>Bacillati</taxon>
        <taxon>Actinomycetota</taxon>
        <taxon>Actinomycetes</taxon>
        <taxon>Mycobacteriales</taxon>
        <taxon>Nocardiaceae</taxon>
        <taxon>Rhodococcus</taxon>
    </lineage>
</organism>
<keyword evidence="1" id="KW-0472">Membrane</keyword>
<evidence type="ECO:0000313" key="4">
    <source>
        <dbReference type="Proteomes" id="UP000198677"/>
    </source>
</evidence>
<evidence type="ECO:0000256" key="1">
    <source>
        <dbReference type="SAM" id="Phobius"/>
    </source>
</evidence>
<dbReference type="Gene3D" id="1.20.90.10">
    <property type="entry name" value="Phospholipase A2 domain"/>
    <property type="match status" value="1"/>
</dbReference>
<dbReference type="EMBL" id="FOAW01000001">
    <property type="protein sequence ID" value="SEK23367.1"/>
    <property type="molecule type" value="Genomic_DNA"/>
</dbReference>
<dbReference type="AlphaFoldDB" id="A0A1H7FDJ5"/>
<keyword evidence="1" id="KW-1133">Transmembrane helix</keyword>
<sequence>MRKTTWTALTVAAAAAMTTTLMADPAAAEQPRESTPTAAAIASITTADHAAPRSSIPADFAATMGYRPAVESGMLVNPTGDCSSPVTLPAEFETACKAHDLGYDLLRYADRHGAALGPWARKSLDAQLDRRMHNACDARTVDAARTSCYVMANIASTAVTSNSWRQGYVAPRPEPMTGYALAGGVGAVLIVGAVAATNRRRRVTAGTVAPTGTVLA</sequence>
<feature type="signal peptide" evidence="2">
    <location>
        <begin position="1"/>
        <end position="23"/>
    </location>
</feature>
<dbReference type="Proteomes" id="UP000198677">
    <property type="component" value="Unassembled WGS sequence"/>
</dbReference>
<keyword evidence="2" id="KW-0732">Signal</keyword>
<protein>
    <recommendedName>
        <fullName evidence="5">Phospholipase A2</fullName>
    </recommendedName>
</protein>
<proteinExistence type="predicted"/>
<dbReference type="OrthoDB" id="3389925at2"/>
<dbReference type="SUPFAM" id="SSF48619">
    <property type="entry name" value="Phospholipase A2, PLA2"/>
    <property type="match status" value="1"/>
</dbReference>
<evidence type="ECO:0008006" key="5">
    <source>
        <dbReference type="Google" id="ProtNLM"/>
    </source>
</evidence>
<keyword evidence="1" id="KW-0812">Transmembrane</keyword>
<evidence type="ECO:0000256" key="2">
    <source>
        <dbReference type="SAM" id="SignalP"/>
    </source>
</evidence>
<dbReference type="GO" id="GO:0004623">
    <property type="term" value="F:phospholipase A2 activity"/>
    <property type="evidence" value="ECO:0007669"/>
    <property type="project" value="InterPro"/>
</dbReference>
<dbReference type="InterPro" id="IPR036444">
    <property type="entry name" value="PLipase_A2_dom_sf"/>
</dbReference>
<accession>A0A1H7FDJ5</accession>
<name>A0A1H7FDJ5_9NOCA</name>
<dbReference type="RefSeq" id="WP_072750172.1">
    <property type="nucleotide sequence ID" value="NZ_FOAW01000001.1"/>
</dbReference>
<gene>
    <name evidence="3" type="ORF">SAMN05444583_101125</name>
</gene>
<dbReference type="GO" id="GO:0006644">
    <property type="term" value="P:phospholipid metabolic process"/>
    <property type="evidence" value="ECO:0007669"/>
    <property type="project" value="InterPro"/>
</dbReference>
<keyword evidence="4" id="KW-1185">Reference proteome</keyword>